<sequence length="136" mass="15708">MKNIPKKLSGESLIVYTEKLTDWYLSRTTTNYRKKRGQFFTPGAISQFMVIQCDEIYRKDVIRILDPGAGIGIFESAFCEHVLSIGKKINILFTLYENDENLFLLLKENMSICKKAMADNGFNMSYEIINKNFLLS</sequence>
<comment type="caution">
    <text evidence="2">The sequence shown here is derived from an EMBL/GenBank/DDBJ whole genome shotgun (WGS) entry which is preliminary data.</text>
</comment>
<gene>
    <name evidence="2" type="ORF">S03H2_40199</name>
</gene>
<dbReference type="Gene3D" id="3.40.50.150">
    <property type="entry name" value="Vaccinia Virus protein VP39"/>
    <property type="match status" value="1"/>
</dbReference>
<dbReference type="GO" id="GO:0008170">
    <property type="term" value="F:N-methyltransferase activity"/>
    <property type="evidence" value="ECO:0007669"/>
    <property type="project" value="InterPro"/>
</dbReference>
<dbReference type="Pfam" id="PF02384">
    <property type="entry name" value="N6_Mtase"/>
    <property type="match status" value="1"/>
</dbReference>
<dbReference type="SUPFAM" id="SSF53335">
    <property type="entry name" value="S-adenosyl-L-methionine-dependent methyltransferases"/>
    <property type="match status" value="1"/>
</dbReference>
<dbReference type="InterPro" id="IPR029063">
    <property type="entry name" value="SAM-dependent_MTases_sf"/>
</dbReference>
<name>X1GBU6_9ZZZZ</name>
<dbReference type="EMBL" id="BARU01024906">
    <property type="protein sequence ID" value="GAH54697.1"/>
    <property type="molecule type" value="Genomic_DNA"/>
</dbReference>
<proteinExistence type="predicted"/>
<feature type="domain" description="DNA methylase adenine-specific" evidence="1">
    <location>
        <begin position="22"/>
        <end position="112"/>
    </location>
</feature>
<accession>X1GBU6</accession>
<feature type="non-terminal residue" evidence="2">
    <location>
        <position position="136"/>
    </location>
</feature>
<dbReference type="AlphaFoldDB" id="X1GBU6"/>
<evidence type="ECO:0000313" key="2">
    <source>
        <dbReference type="EMBL" id="GAH54697.1"/>
    </source>
</evidence>
<dbReference type="InterPro" id="IPR003356">
    <property type="entry name" value="DNA_methylase_A-5"/>
</dbReference>
<reference evidence="2" key="1">
    <citation type="journal article" date="2014" name="Front. Microbiol.">
        <title>High frequency of phylogenetically diverse reductive dehalogenase-homologous genes in deep subseafloor sedimentary metagenomes.</title>
        <authorList>
            <person name="Kawai M."/>
            <person name="Futagami T."/>
            <person name="Toyoda A."/>
            <person name="Takaki Y."/>
            <person name="Nishi S."/>
            <person name="Hori S."/>
            <person name="Arai W."/>
            <person name="Tsubouchi T."/>
            <person name="Morono Y."/>
            <person name="Uchiyama I."/>
            <person name="Ito T."/>
            <person name="Fujiyama A."/>
            <person name="Inagaki F."/>
            <person name="Takami H."/>
        </authorList>
    </citation>
    <scope>NUCLEOTIDE SEQUENCE</scope>
    <source>
        <strain evidence="2">Expedition CK06-06</strain>
    </source>
</reference>
<evidence type="ECO:0000259" key="1">
    <source>
        <dbReference type="Pfam" id="PF02384"/>
    </source>
</evidence>
<organism evidence="2">
    <name type="scientific">marine sediment metagenome</name>
    <dbReference type="NCBI Taxonomy" id="412755"/>
    <lineage>
        <taxon>unclassified sequences</taxon>
        <taxon>metagenomes</taxon>
        <taxon>ecological metagenomes</taxon>
    </lineage>
</organism>
<dbReference type="GO" id="GO:0003677">
    <property type="term" value="F:DNA binding"/>
    <property type="evidence" value="ECO:0007669"/>
    <property type="project" value="InterPro"/>
</dbReference>
<protein>
    <recommendedName>
        <fullName evidence="1">DNA methylase adenine-specific domain-containing protein</fullName>
    </recommendedName>
</protein>